<proteinExistence type="predicted"/>
<evidence type="ECO:0000256" key="1">
    <source>
        <dbReference type="SAM" id="Phobius"/>
    </source>
</evidence>
<name>A0A437JJQ9_9BURK</name>
<keyword evidence="1" id="KW-0472">Membrane</keyword>
<evidence type="ECO:0000313" key="2">
    <source>
        <dbReference type="EMBL" id="RVT46846.1"/>
    </source>
</evidence>
<organism evidence="2 3">
    <name type="scientific">Rubrivivax albus</name>
    <dbReference type="NCBI Taxonomy" id="2499835"/>
    <lineage>
        <taxon>Bacteria</taxon>
        <taxon>Pseudomonadati</taxon>
        <taxon>Pseudomonadota</taxon>
        <taxon>Betaproteobacteria</taxon>
        <taxon>Burkholderiales</taxon>
        <taxon>Sphaerotilaceae</taxon>
        <taxon>Rubrivivax</taxon>
    </lineage>
</organism>
<dbReference type="EMBL" id="SACT01000026">
    <property type="protein sequence ID" value="RVT46846.1"/>
    <property type="molecule type" value="Genomic_DNA"/>
</dbReference>
<keyword evidence="1" id="KW-1133">Transmembrane helix</keyword>
<feature type="transmembrane region" description="Helical" evidence="1">
    <location>
        <begin position="78"/>
        <end position="99"/>
    </location>
</feature>
<reference evidence="2 3" key="1">
    <citation type="submission" date="2019-01" db="EMBL/GenBank/DDBJ databases">
        <authorList>
            <person name="Chen W.-M."/>
        </authorList>
    </citation>
    <scope>NUCLEOTIDE SEQUENCE [LARGE SCALE GENOMIC DNA]</scope>
    <source>
        <strain evidence="2 3">ICH-3</strain>
    </source>
</reference>
<evidence type="ECO:0000313" key="3">
    <source>
        <dbReference type="Proteomes" id="UP000288178"/>
    </source>
</evidence>
<keyword evidence="1" id="KW-0812">Transmembrane</keyword>
<keyword evidence="3" id="KW-1185">Reference proteome</keyword>
<dbReference type="AlphaFoldDB" id="A0A437JJQ9"/>
<dbReference type="RefSeq" id="WP_128201717.1">
    <property type="nucleotide sequence ID" value="NZ_SACT01000026.1"/>
</dbReference>
<dbReference type="Proteomes" id="UP000288178">
    <property type="component" value="Unassembled WGS sequence"/>
</dbReference>
<sequence>MKLVFLAVTVVLQAAVAAWFVSKYFAVTGRIARLKGWRWRAIEWVLFGIFVLIVIPIGAFFPIWFYSILPGDAADRDWRLVLIIVGWVSLIASVGFGWLHSRNEGRGVHIG</sequence>
<gene>
    <name evidence="2" type="ORF">ENE75_24500</name>
</gene>
<feature type="transmembrane region" description="Helical" evidence="1">
    <location>
        <begin position="41"/>
        <end position="66"/>
    </location>
</feature>
<protein>
    <submittedName>
        <fullName evidence="2">Uncharacterized protein</fullName>
    </submittedName>
</protein>
<accession>A0A437JJQ9</accession>
<comment type="caution">
    <text evidence="2">The sequence shown here is derived from an EMBL/GenBank/DDBJ whole genome shotgun (WGS) entry which is preliminary data.</text>
</comment>